<dbReference type="EMBL" id="BOMY01000043">
    <property type="protein sequence ID" value="GIF24141.1"/>
    <property type="molecule type" value="Genomic_DNA"/>
</dbReference>
<feature type="chain" id="PRO_5037479353" description="Hemolysin type calcium-binding protein" evidence="3">
    <location>
        <begin position="31"/>
        <end position="266"/>
    </location>
</feature>
<dbReference type="Proteomes" id="UP000623608">
    <property type="component" value="Unassembled WGS sequence"/>
</dbReference>
<name>A0A919TVN2_9ACTN</name>
<dbReference type="PANTHER" id="PTHR38340">
    <property type="entry name" value="S-LAYER PROTEIN"/>
    <property type="match status" value="1"/>
</dbReference>
<dbReference type="RefSeq" id="WP_203812018.1">
    <property type="nucleotide sequence ID" value="NZ_BOMY01000043.1"/>
</dbReference>
<dbReference type="InterPro" id="IPR018511">
    <property type="entry name" value="Hemolysin-typ_Ca-bd_CS"/>
</dbReference>
<dbReference type="Pfam" id="PF00353">
    <property type="entry name" value="HemolysinCabind"/>
    <property type="match status" value="3"/>
</dbReference>
<evidence type="ECO:0000256" key="3">
    <source>
        <dbReference type="SAM" id="SignalP"/>
    </source>
</evidence>
<evidence type="ECO:0000313" key="5">
    <source>
        <dbReference type="Proteomes" id="UP000623608"/>
    </source>
</evidence>
<dbReference type="InterPro" id="IPR011049">
    <property type="entry name" value="Serralysin-like_metalloprot_C"/>
</dbReference>
<feature type="signal peptide" evidence="3">
    <location>
        <begin position="1"/>
        <end position="30"/>
    </location>
</feature>
<dbReference type="AlphaFoldDB" id="A0A919TVN2"/>
<evidence type="ECO:0000313" key="4">
    <source>
        <dbReference type="EMBL" id="GIF24141.1"/>
    </source>
</evidence>
<evidence type="ECO:0000256" key="2">
    <source>
        <dbReference type="ARBA" id="ARBA00022525"/>
    </source>
</evidence>
<comment type="subcellular location">
    <subcellularLocation>
        <location evidence="1">Secreted</location>
    </subcellularLocation>
</comment>
<sequence length="266" mass="27487">MQRFAWPARVGLALITTASLGVLTSAPAQAASAGVASVVESTKVNYKAAKGKQNKVVVTLAGRTVTIDDVVAIKAGAGCKAVAGDKTKVRCTTKAAPTRVRVYTYDRNDSIVNQANLPSTLNGGSGNDSIGGGPRGDLITGDIGNDKLWGNGGNDTIYPDIGNDIVHGGAGNDGIMDTGGTFVSNDWLYGDDGNDTLWGYVGSDHLYGGYGEDWLYGGQNSDYLDGGYGDDYLMGNDYCTWPEAGGCNAKDTLIGGPGNNQIVTGL</sequence>
<keyword evidence="2" id="KW-0964">Secreted</keyword>
<reference evidence="4" key="1">
    <citation type="submission" date="2021-01" db="EMBL/GenBank/DDBJ databases">
        <title>Whole genome shotgun sequence of Actinoplanes tereljensis NBRC 105297.</title>
        <authorList>
            <person name="Komaki H."/>
            <person name="Tamura T."/>
        </authorList>
    </citation>
    <scope>NUCLEOTIDE SEQUENCE</scope>
    <source>
        <strain evidence="4">NBRC 105297</strain>
    </source>
</reference>
<dbReference type="SUPFAM" id="SSF51120">
    <property type="entry name" value="beta-Roll"/>
    <property type="match status" value="2"/>
</dbReference>
<dbReference type="InterPro" id="IPR001343">
    <property type="entry name" value="Hemolysn_Ca-bd"/>
</dbReference>
<dbReference type="InterPro" id="IPR050557">
    <property type="entry name" value="RTX_toxin/Mannuronan_C5-epim"/>
</dbReference>
<accession>A0A919TVN2</accession>
<keyword evidence="3" id="KW-0732">Signal</keyword>
<dbReference type="PRINTS" id="PR00313">
    <property type="entry name" value="CABNDNGRPT"/>
</dbReference>
<dbReference type="Gene3D" id="2.150.10.10">
    <property type="entry name" value="Serralysin-like metalloprotease, C-terminal"/>
    <property type="match status" value="2"/>
</dbReference>
<dbReference type="PROSITE" id="PS00330">
    <property type="entry name" value="HEMOLYSIN_CALCIUM"/>
    <property type="match status" value="2"/>
</dbReference>
<protein>
    <recommendedName>
        <fullName evidence="6">Hemolysin type calcium-binding protein</fullName>
    </recommendedName>
</protein>
<dbReference type="PANTHER" id="PTHR38340:SF1">
    <property type="entry name" value="S-LAYER PROTEIN"/>
    <property type="match status" value="1"/>
</dbReference>
<evidence type="ECO:0008006" key="6">
    <source>
        <dbReference type="Google" id="ProtNLM"/>
    </source>
</evidence>
<dbReference type="GO" id="GO:0005576">
    <property type="term" value="C:extracellular region"/>
    <property type="evidence" value="ECO:0007669"/>
    <property type="project" value="UniProtKB-SubCell"/>
</dbReference>
<keyword evidence="5" id="KW-1185">Reference proteome</keyword>
<comment type="caution">
    <text evidence="4">The sequence shown here is derived from an EMBL/GenBank/DDBJ whole genome shotgun (WGS) entry which is preliminary data.</text>
</comment>
<dbReference type="GO" id="GO:0005509">
    <property type="term" value="F:calcium ion binding"/>
    <property type="evidence" value="ECO:0007669"/>
    <property type="project" value="InterPro"/>
</dbReference>
<organism evidence="4 5">
    <name type="scientific">Paractinoplanes tereljensis</name>
    <dbReference type="NCBI Taxonomy" id="571912"/>
    <lineage>
        <taxon>Bacteria</taxon>
        <taxon>Bacillati</taxon>
        <taxon>Actinomycetota</taxon>
        <taxon>Actinomycetes</taxon>
        <taxon>Micromonosporales</taxon>
        <taxon>Micromonosporaceae</taxon>
        <taxon>Paractinoplanes</taxon>
    </lineage>
</organism>
<evidence type="ECO:0000256" key="1">
    <source>
        <dbReference type="ARBA" id="ARBA00004613"/>
    </source>
</evidence>
<proteinExistence type="predicted"/>
<gene>
    <name evidence="4" type="ORF">Ate02nite_68710</name>
</gene>